<evidence type="ECO:0000313" key="3">
    <source>
        <dbReference type="Proteomes" id="UP001595909"/>
    </source>
</evidence>
<protein>
    <submittedName>
        <fullName evidence="2">Uncharacterized protein</fullName>
    </submittedName>
</protein>
<keyword evidence="1" id="KW-0812">Transmembrane</keyword>
<keyword evidence="3" id="KW-1185">Reference proteome</keyword>
<evidence type="ECO:0000256" key="1">
    <source>
        <dbReference type="SAM" id="Phobius"/>
    </source>
</evidence>
<accession>A0ABV9RPN6</accession>
<keyword evidence="1" id="KW-1133">Transmembrane helix</keyword>
<proteinExistence type="predicted"/>
<dbReference type="EMBL" id="JBHSIM010000058">
    <property type="protein sequence ID" value="MFC4836191.1"/>
    <property type="molecule type" value="Genomic_DNA"/>
</dbReference>
<feature type="transmembrane region" description="Helical" evidence="1">
    <location>
        <begin position="15"/>
        <end position="43"/>
    </location>
</feature>
<dbReference type="RefSeq" id="WP_274190123.1">
    <property type="nucleotide sequence ID" value="NZ_BAABHN010000058.1"/>
</dbReference>
<reference evidence="3" key="1">
    <citation type="journal article" date="2019" name="Int. J. Syst. Evol. Microbiol.">
        <title>The Global Catalogue of Microorganisms (GCM) 10K type strain sequencing project: providing services to taxonomists for standard genome sequencing and annotation.</title>
        <authorList>
            <consortium name="The Broad Institute Genomics Platform"/>
            <consortium name="The Broad Institute Genome Sequencing Center for Infectious Disease"/>
            <person name="Wu L."/>
            <person name="Ma J."/>
        </authorList>
    </citation>
    <scope>NUCLEOTIDE SEQUENCE [LARGE SCALE GENOMIC DNA]</scope>
    <source>
        <strain evidence="3">CCUG 50347</strain>
    </source>
</reference>
<organism evidence="2 3">
    <name type="scientific">Actinomycetospora chibensis</name>
    <dbReference type="NCBI Taxonomy" id="663606"/>
    <lineage>
        <taxon>Bacteria</taxon>
        <taxon>Bacillati</taxon>
        <taxon>Actinomycetota</taxon>
        <taxon>Actinomycetes</taxon>
        <taxon>Pseudonocardiales</taxon>
        <taxon>Pseudonocardiaceae</taxon>
        <taxon>Actinomycetospora</taxon>
    </lineage>
</organism>
<gene>
    <name evidence="2" type="ORF">ACFPEL_27535</name>
</gene>
<dbReference type="Proteomes" id="UP001595909">
    <property type="component" value="Unassembled WGS sequence"/>
</dbReference>
<comment type="caution">
    <text evidence="2">The sequence shown here is derived from an EMBL/GenBank/DDBJ whole genome shotgun (WGS) entry which is preliminary data.</text>
</comment>
<keyword evidence="1" id="KW-0472">Membrane</keyword>
<sequence>MSTQESSPPRGRTRIVVGVLAALLVVIVVLAVLVLTGVTRGLFAKDITRTVRNDVDASGLVAALVSYPDSFRGGTLAGGRAELGVQIDQVALRGGDPVAQPATIVLRTYSCPGADGKPAATRLTIEGADAEHLAPRPASAGGGVALSGAFEVVSVAPMAPGAAPECRIDLAAR</sequence>
<evidence type="ECO:0000313" key="2">
    <source>
        <dbReference type="EMBL" id="MFC4836191.1"/>
    </source>
</evidence>
<name>A0ABV9RPN6_9PSEU</name>